<name>A0ABR7YIZ6_9SPHI</name>
<evidence type="ECO:0000256" key="2">
    <source>
        <dbReference type="ARBA" id="ARBA00023136"/>
    </source>
</evidence>
<dbReference type="InterPro" id="IPR000184">
    <property type="entry name" value="Bac_surfAg_D15"/>
</dbReference>
<evidence type="ECO:0000256" key="1">
    <source>
        <dbReference type="ARBA" id="ARBA00004370"/>
    </source>
</evidence>
<keyword evidence="5" id="KW-1185">Reference proteome</keyword>
<comment type="caution">
    <text evidence="4">The sequence shown here is derived from an EMBL/GenBank/DDBJ whole genome shotgun (WGS) entry which is preliminary data.</text>
</comment>
<gene>
    <name evidence="4" type="ORF">H8B06_00520</name>
</gene>
<keyword evidence="2" id="KW-0472">Membrane</keyword>
<evidence type="ECO:0000259" key="3">
    <source>
        <dbReference type="Pfam" id="PF01103"/>
    </source>
</evidence>
<protein>
    <submittedName>
        <fullName evidence="4">BamA/TamA family outer membrane protein</fullName>
    </submittedName>
</protein>
<evidence type="ECO:0000313" key="4">
    <source>
        <dbReference type="EMBL" id="MBD1431294.1"/>
    </source>
</evidence>
<evidence type="ECO:0000313" key="5">
    <source>
        <dbReference type="Proteomes" id="UP000602759"/>
    </source>
</evidence>
<feature type="domain" description="Bacterial surface antigen (D15)" evidence="3">
    <location>
        <begin position="226"/>
        <end position="421"/>
    </location>
</feature>
<dbReference type="RefSeq" id="WP_190992331.1">
    <property type="nucleotide sequence ID" value="NZ_JACOIK010000001.1"/>
</dbReference>
<proteinExistence type="predicted"/>
<organism evidence="4 5">
    <name type="scientific">Sphingobacterium micropteri</name>
    <dbReference type="NCBI Taxonomy" id="2763501"/>
    <lineage>
        <taxon>Bacteria</taxon>
        <taxon>Pseudomonadati</taxon>
        <taxon>Bacteroidota</taxon>
        <taxon>Sphingobacteriia</taxon>
        <taxon>Sphingobacteriales</taxon>
        <taxon>Sphingobacteriaceae</taxon>
        <taxon>Sphingobacterium</taxon>
    </lineage>
</organism>
<accession>A0ABR7YIZ6</accession>
<comment type="subcellular location">
    <subcellularLocation>
        <location evidence="1">Membrane</location>
    </subcellularLocation>
</comment>
<dbReference type="Proteomes" id="UP000602759">
    <property type="component" value="Unassembled WGS sequence"/>
</dbReference>
<dbReference type="Gene3D" id="2.40.160.50">
    <property type="entry name" value="membrane protein fhac: a member of the omp85/tpsb transporter family"/>
    <property type="match status" value="1"/>
</dbReference>
<dbReference type="Pfam" id="PF01103">
    <property type="entry name" value="Omp85"/>
    <property type="match status" value="1"/>
</dbReference>
<sequence>MLYIKKVYLIFLFSFYLIICNSGLFAQQVLLKDTITTAETKDTVTQNFDHLYDISDGIKDMVRFVRHDTTTRVSKKRSGISILPNINYNPSIGFQIGAKVVGGVYTGDPQHTTMSTFATALSYTTRGIIYGYVMHDIYTPRNKWNLKGGIIIAKSVGLDYGMGMGNVVQTDIPEEKTLNNPDRTRFVNQFMVYGLNERIYKRLSPNMFIGTGVFFELKRNIYTLGNHKATPLEVYSNLTGYNAEKYNNNGLMFNWQYMTRDNPNSAYKGIYADVVLRMSQKWMASAQNAYQLQTDFRKYWQLSSSRPNHVLAFWHWGSYNVGGRQAYLDLPGTGKDPFARTGRGYTNGYFKGNSFFYSEVEYRFPILRNQFLSGVIFANVQTANDRLGTKLFQQWQPAGGTGLRVLFNKATRTNLCIDYAFGRFGQRGLFLGLNEAF</sequence>
<dbReference type="EMBL" id="JACOIK010000001">
    <property type="protein sequence ID" value="MBD1431294.1"/>
    <property type="molecule type" value="Genomic_DNA"/>
</dbReference>
<reference evidence="4 5" key="1">
    <citation type="submission" date="2020-08" db="EMBL/GenBank/DDBJ databases">
        <title>Sphingobacterium sp. DN00404 isolated from aquaculture water.</title>
        <authorList>
            <person name="Zhang M."/>
        </authorList>
    </citation>
    <scope>NUCLEOTIDE SEQUENCE [LARGE SCALE GENOMIC DNA]</scope>
    <source>
        <strain evidence="4 5">DN00404</strain>
    </source>
</reference>